<proteinExistence type="predicted"/>
<dbReference type="OrthoDB" id="6191354at2"/>
<organism evidence="1 2">
    <name type="scientific">Endozoicomonas numazuensis</name>
    <dbReference type="NCBI Taxonomy" id="1137799"/>
    <lineage>
        <taxon>Bacteria</taxon>
        <taxon>Pseudomonadati</taxon>
        <taxon>Pseudomonadota</taxon>
        <taxon>Gammaproteobacteria</taxon>
        <taxon>Oceanospirillales</taxon>
        <taxon>Endozoicomonadaceae</taxon>
        <taxon>Endozoicomonas</taxon>
    </lineage>
</organism>
<gene>
    <name evidence="1" type="ORF">GZ78_04810</name>
</gene>
<keyword evidence="2" id="KW-1185">Reference proteome</keyword>
<evidence type="ECO:0000313" key="1">
    <source>
        <dbReference type="EMBL" id="KEQ19303.1"/>
    </source>
</evidence>
<name>A0A081NLI0_9GAMM</name>
<dbReference type="AlphaFoldDB" id="A0A081NLI0"/>
<dbReference type="STRING" id="1137799.GZ78_04810"/>
<dbReference type="Proteomes" id="UP000028073">
    <property type="component" value="Unassembled WGS sequence"/>
</dbReference>
<dbReference type="EMBL" id="JOKH01000001">
    <property type="protein sequence ID" value="KEQ19303.1"/>
    <property type="molecule type" value="Genomic_DNA"/>
</dbReference>
<dbReference type="eggNOG" id="ENOG5032UGI">
    <property type="taxonomic scope" value="Bacteria"/>
</dbReference>
<evidence type="ECO:0000313" key="2">
    <source>
        <dbReference type="Proteomes" id="UP000028073"/>
    </source>
</evidence>
<protein>
    <submittedName>
        <fullName evidence="1">Uncharacterized protein</fullName>
    </submittedName>
</protein>
<accession>A0A081NLI0</accession>
<dbReference type="RefSeq" id="WP_034833058.1">
    <property type="nucleotide sequence ID" value="NZ_JOKH01000001.1"/>
</dbReference>
<comment type="caution">
    <text evidence="1">The sequence shown here is derived from an EMBL/GenBank/DDBJ whole genome shotgun (WGS) entry which is preliminary data.</text>
</comment>
<sequence>MSHAHAGAPALSQQQLDTLSALLSVTDTPHEKTFDSMVNATQKWRRRADQERWEVADLKLTDEQKNKVMEHLEALGLIKEMKPDKKHFDYALVLGGTAPRMKSRFQHLVKLWNEGVRFDQIIFLSGQRPTQDDIDQTDTLVSEVIGKDAPDDKKRKARPATEKEAAEMVYMSTKMPDAMKHIKIDFFSTDRFWLVDRWQRGNTRDSIKNWVASHPKPGSAVIVSNQPHLLYQQEVIRQELPKGFTTQATARQSDFDGQLIMYLDALALWLHNLQVRVAQTTNQEADRE</sequence>
<reference evidence="1 2" key="1">
    <citation type="submission" date="2014-06" db="EMBL/GenBank/DDBJ databases">
        <title>Whole Genome Sequences of Three Symbiotic Endozoicomonas Bacteria.</title>
        <authorList>
            <person name="Neave M.J."/>
            <person name="Apprill A."/>
            <person name="Voolstra C.R."/>
        </authorList>
    </citation>
    <scope>NUCLEOTIDE SEQUENCE [LARGE SCALE GENOMIC DNA]</scope>
    <source>
        <strain evidence="1 2">DSM 25634</strain>
    </source>
</reference>